<proteinExistence type="inferred from homology"/>
<organism evidence="7 8">
    <name type="scientific">Oceanirhabdus seepicola</name>
    <dbReference type="NCBI Taxonomy" id="2828781"/>
    <lineage>
        <taxon>Bacteria</taxon>
        <taxon>Bacillati</taxon>
        <taxon>Bacillota</taxon>
        <taxon>Clostridia</taxon>
        <taxon>Eubacteriales</taxon>
        <taxon>Clostridiaceae</taxon>
        <taxon>Oceanirhabdus</taxon>
    </lineage>
</organism>
<keyword evidence="3 6" id="KW-0812">Transmembrane</keyword>
<dbReference type="SUPFAM" id="SSF143865">
    <property type="entry name" value="CorA soluble domain-like"/>
    <property type="match status" value="1"/>
</dbReference>
<accession>A0A9J6P804</accession>
<dbReference type="PANTHER" id="PTHR47891:SF2">
    <property type="entry name" value="MAGNESIUM AND COBALT TRANSPORTER"/>
    <property type="match status" value="1"/>
</dbReference>
<evidence type="ECO:0000256" key="4">
    <source>
        <dbReference type="ARBA" id="ARBA00022989"/>
    </source>
</evidence>
<dbReference type="Pfam" id="PF01544">
    <property type="entry name" value="CorA"/>
    <property type="match status" value="1"/>
</dbReference>
<dbReference type="SUPFAM" id="SSF144083">
    <property type="entry name" value="Magnesium transport protein CorA, transmembrane region"/>
    <property type="match status" value="1"/>
</dbReference>
<evidence type="ECO:0000313" key="7">
    <source>
        <dbReference type="EMBL" id="MCM1992033.1"/>
    </source>
</evidence>
<evidence type="ECO:0000256" key="2">
    <source>
        <dbReference type="ARBA" id="ARBA00009765"/>
    </source>
</evidence>
<dbReference type="Gene3D" id="1.20.58.340">
    <property type="entry name" value="Magnesium transport protein CorA, transmembrane region"/>
    <property type="match status" value="2"/>
</dbReference>
<dbReference type="InterPro" id="IPR045863">
    <property type="entry name" value="CorA_TM1_TM2"/>
</dbReference>
<sequence>MISIYKTFNINNNVSLNKLDEIEPGSWVNVVSPTDHEIHLLSKKLDLPLDFLNAALDDEESSRIELEDDNLLVVVDIPFSEKEENSLTYDTYPLAIIYTEKALVTVCLKNSRVLQDFIKNRVKDFYTYKRSRFILQILYRVASSYLTSLRQIDKKSLMIQRKLQKAMSNRQFMQLLSLRNSLIYFSTSLKSNEVTLEKMLKLELLQRYDEDKELLEDVIVENKQAIEMTNIYADILRGTMDVSAAVISNNLNIVMKFLTTITIVFTIPTIISGLWGMNVQGIPFGMDSFGFWKVTGIAVILSLGSIIYMYKKKLF</sequence>
<dbReference type="InterPro" id="IPR045861">
    <property type="entry name" value="CorA_cytoplasmic_dom"/>
</dbReference>
<feature type="transmembrane region" description="Helical" evidence="6">
    <location>
        <begin position="257"/>
        <end position="277"/>
    </location>
</feature>
<evidence type="ECO:0000313" key="8">
    <source>
        <dbReference type="Proteomes" id="UP001056429"/>
    </source>
</evidence>
<dbReference type="CDD" id="cd12827">
    <property type="entry name" value="EcCorA_ZntB-like_u2"/>
    <property type="match status" value="1"/>
</dbReference>
<dbReference type="AlphaFoldDB" id="A0A9J6P804"/>
<reference evidence="7" key="2">
    <citation type="submission" date="2021-04" db="EMBL/GenBank/DDBJ databases">
        <authorList>
            <person name="Dong X."/>
        </authorList>
    </citation>
    <scope>NUCLEOTIDE SEQUENCE</scope>
    <source>
        <strain evidence="7">ZWT</strain>
    </source>
</reference>
<comment type="similarity">
    <text evidence="2">Belongs to the CorA metal ion transporter (MIT) (TC 1.A.35) family.</text>
</comment>
<keyword evidence="8" id="KW-1185">Reference proteome</keyword>
<dbReference type="Gene3D" id="3.30.460.20">
    <property type="entry name" value="CorA soluble domain-like"/>
    <property type="match status" value="1"/>
</dbReference>
<evidence type="ECO:0000256" key="1">
    <source>
        <dbReference type="ARBA" id="ARBA00004141"/>
    </source>
</evidence>
<keyword evidence="5 6" id="KW-0472">Membrane</keyword>
<feature type="transmembrane region" description="Helical" evidence="6">
    <location>
        <begin position="289"/>
        <end position="310"/>
    </location>
</feature>
<comment type="subcellular location">
    <subcellularLocation>
        <location evidence="1">Membrane</location>
        <topology evidence="1">Multi-pass membrane protein</topology>
    </subcellularLocation>
</comment>
<comment type="caution">
    <text evidence="7">The sequence shown here is derived from an EMBL/GenBank/DDBJ whole genome shotgun (WGS) entry which is preliminary data.</text>
</comment>
<dbReference type="GO" id="GO:0016020">
    <property type="term" value="C:membrane"/>
    <property type="evidence" value="ECO:0007669"/>
    <property type="project" value="UniProtKB-SubCell"/>
</dbReference>
<dbReference type="InterPro" id="IPR002523">
    <property type="entry name" value="MgTranspt_CorA/ZnTranspt_ZntB"/>
</dbReference>
<reference evidence="7" key="1">
    <citation type="journal article" date="2021" name="mSystems">
        <title>Bacteria and Archaea Synergistically Convert Glycine Betaine to Biogenic Methane in the Formosa Cold Seep of the South China Sea.</title>
        <authorList>
            <person name="Li L."/>
            <person name="Zhang W."/>
            <person name="Zhang S."/>
            <person name="Song L."/>
            <person name="Sun Q."/>
            <person name="Zhang H."/>
            <person name="Xiang H."/>
            <person name="Dong X."/>
        </authorList>
    </citation>
    <scope>NUCLEOTIDE SEQUENCE</scope>
    <source>
        <strain evidence="7">ZWT</strain>
    </source>
</reference>
<dbReference type="InterPro" id="IPR047199">
    <property type="entry name" value="CorA-like"/>
</dbReference>
<evidence type="ECO:0000256" key="5">
    <source>
        <dbReference type="ARBA" id="ARBA00023136"/>
    </source>
</evidence>
<evidence type="ECO:0000256" key="6">
    <source>
        <dbReference type="SAM" id="Phobius"/>
    </source>
</evidence>
<dbReference type="RefSeq" id="WP_250861162.1">
    <property type="nucleotide sequence ID" value="NZ_JAGSOJ010000004.1"/>
</dbReference>
<evidence type="ECO:0000256" key="3">
    <source>
        <dbReference type="ARBA" id="ARBA00022692"/>
    </source>
</evidence>
<dbReference type="EMBL" id="JAGSOJ010000004">
    <property type="protein sequence ID" value="MCM1992033.1"/>
    <property type="molecule type" value="Genomic_DNA"/>
</dbReference>
<gene>
    <name evidence="7" type="ORF">KDK92_20005</name>
</gene>
<dbReference type="GO" id="GO:0046873">
    <property type="term" value="F:metal ion transmembrane transporter activity"/>
    <property type="evidence" value="ECO:0007669"/>
    <property type="project" value="InterPro"/>
</dbReference>
<protein>
    <submittedName>
        <fullName evidence="7">Magnesium transporter CorA family protein</fullName>
    </submittedName>
</protein>
<keyword evidence="4 6" id="KW-1133">Transmembrane helix</keyword>
<dbReference type="PANTHER" id="PTHR47891">
    <property type="entry name" value="TRANSPORTER-RELATED"/>
    <property type="match status" value="1"/>
</dbReference>
<name>A0A9J6P804_9CLOT</name>
<dbReference type="Proteomes" id="UP001056429">
    <property type="component" value="Unassembled WGS sequence"/>
</dbReference>